<dbReference type="EMBL" id="FR823385">
    <property type="protein sequence ID" value="CBZ50946.1"/>
    <property type="molecule type" value="Genomic_DNA"/>
</dbReference>
<dbReference type="GO" id="GO:0005634">
    <property type="term" value="C:nucleus"/>
    <property type="evidence" value="ECO:0007669"/>
    <property type="project" value="TreeGrafter"/>
</dbReference>
<proteinExistence type="predicted"/>
<feature type="compositionally biased region" description="Low complexity" evidence="1">
    <location>
        <begin position="313"/>
        <end position="325"/>
    </location>
</feature>
<reference evidence="3" key="4">
    <citation type="journal article" date="2015" name="PLoS ONE">
        <title>Comprehensive Evaluation of Toxoplasma gondii VEG and Neospora caninum LIV Genomes with Tachyzoite Stage Transcriptome and Proteome Defines Novel Transcript Features.</title>
        <authorList>
            <person name="Ramaprasad A."/>
            <person name="Mourier T."/>
            <person name="Naeem R."/>
            <person name="Malas T.B."/>
            <person name="Moussa E."/>
            <person name="Panigrahi A."/>
            <person name="Vermont S.J."/>
            <person name="Otto T.D."/>
            <person name="Wastling J."/>
            <person name="Pain A."/>
        </authorList>
    </citation>
    <scope>NUCLEOTIDE SEQUENCE</scope>
    <source>
        <strain evidence="3">Liverpool</strain>
    </source>
</reference>
<evidence type="ECO:0000313" key="2">
    <source>
        <dbReference type="EMBL" id="CBZ50946.1"/>
    </source>
</evidence>
<dbReference type="GO" id="GO:0031490">
    <property type="term" value="F:chromatin DNA binding"/>
    <property type="evidence" value="ECO:0007669"/>
    <property type="project" value="TreeGrafter"/>
</dbReference>
<feature type="compositionally biased region" description="Pro residues" evidence="1">
    <location>
        <begin position="261"/>
        <end position="272"/>
    </location>
</feature>
<feature type="region of interest" description="Disordered" evidence="1">
    <location>
        <begin position="189"/>
        <end position="228"/>
    </location>
</feature>
<dbReference type="AlphaFoldDB" id="F0VBG2"/>
<dbReference type="GeneID" id="13439932"/>
<dbReference type="InParanoid" id="F0VBG2"/>
<dbReference type="PANTHER" id="PTHR31606">
    <property type="entry name" value="WW DOMAIN BINDING PROTEIN 2, ISOFORM E"/>
    <property type="match status" value="1"/>
</dbReference>
<dbReference type="OMA" id="PYPGINA"/>
<dbReference type="GO" id="GO:0003713">
    <property type="term" value="F:transcription coactivator activity"/>
    <property type="evidence" value="ECO:0007669"/>
    <property type="project" value="InterPro"/>
</dbReference>
<reference evidence="2" key="1">
    <citation type="submission" date="2011-02" db="EMBL/GenBank/DDBJ databases">
        <authorList>
            <person name="Aslett M."/>
        </authorList>
    </citation>
    <scope>NUCLEOTIDE SEQUENCE</scope>
    <source>
        <strain evidence="2">Liverpool</strain>
    </source>
</reference>
<organism evidence="2 4">
    <name type="scientific">Neospora caninum (strain Liverpool)</name>
    <dbReference type="NCBI Taxonomy" id="572307"/>
    <lineage>
        <taxon>Eukaryota</taxon>
        <taxon>Sar</taxon>
        <taxon>Alveolata</taxon>
        <taxon>Apicomplexa</taxon>
        <taxon>Conoidasida</taxon>
        <taxon>Coccidia</taxon>
        <taxon>Eucoccidiorida</taxon>
        <taxon>Eimeriorina</taxon>
        <taxon>Sarcocystidae</taxon>
        <taxon>Neospora</taxon>
    </lineage>
</organism>
<sequence>MAVNPVLAQDASTKEMFPLPVAGEVFFLKRAHIDFKLTGPTNLKASGGEFFLSSRRIVFVKKGDVNKHKDFSSFELPLHLISEPKFEQPIFGANYMRGKVQPLESAENPINGTSKWFLTFNAGNASSLSSPLYPSPASAPVAKLSGGCGTFLNVFFKLWQYAVKHQPPSQELVQQLQLGNGAAFVDPNDPSTIYVTQPVPAGPPPAAPAPTGIPAAYQSPPPGPYYPPPGQPPVYYPPPSAPYPPPSPYGGPPQHAAGAYAPPPGGPAPPGQPVQNLGPGYMHPGPFPCPPGGYQPAYPPAGGSVPRAPGSQGPPAGQATTQPPAQERREP</sequence>
<dbReference type="OrthoDB" id="1259151at2759"/>
<gene>
    <name evidence="3" type="ORF">BN1204_040210</name>
    <name evidence="2" type="ORF">NCLIV_040210</name>
</gene>
<feature type="region of interest" description="Disordered" evidence="1">
    <location>
        <begin position="245"/>
        <end position="331"/>
    </location>
</feature>
<accession>F0VBG2</accession>
<dbReference type="InterPro" id="IPR044852">
    <property type="entry name" value="WBP2-like"/>
</dbReference>
<dbReference type="CDD" id="cd13214">
    <property type="entry name" value="PH-GRAM_WBP2"/>
    <property type="match status" value="1"/>
</dbReference>
<dbReference type="eggNOG" id="KOG3294">
    <property type="taxonomic scope" value="Eukaryota"/>
</dbReference>
<dbReference type="RefSeq" id="XP_003880979.1">
    <property type="nucleotide sequence ID" value="XM_003880930.1"/>
</dbReference>
<feature type="compositionally biased region" description="Low complexity" evidence="1">
    <location>
        <begin position="209"/>
        <end position="218"/>
    </location>
</feature>
<reference evidence="4" key="3">
    <citation type="journal article" date="2012" name="PLoS Pathog.">
        <title>Comparative genomics of the apicomplexan parasites Toxoplasma gondii and Neospora caninum: Coccidia differing in host range and transmission strategy.</title>
        <authorList>
            <person name="Reid A.J."/>
            <person name="Vermont S.J."/>
            <person name="Cotton J.A."/>
            <person name="Harris D."/>
            <person name="Hill-Cawthorne G.A."/>
            <person name="Konen-Waisman S."/>
            <person name="Latham S.M."/>
            <person name="Mourier T."/>
            <person name="Norton R."/>
            <person name="Quail M.A."/>
            <person name="Sanders M."/>
            <person name="Shanmugam D."/>
            <person name="Sohal A."/>
            <person name="Wasmuth J.D."/>
            <person name="Brunk B."/>
            <person name="Grigg M.E."/>
            <person name="Howard J.C."/>
            <person name="Parkinson J."/>
            <person name="Roos D.S."/>
            <person name="Trees A.J."/>
            <person name="Berriman M."/>
            <person name="Pain A."/>
            <person name="Wastling J.M."/>
        </authorList>
    </citation>
    <scope>NUCLEOTIDE SEQUENCE [LARGE SCALE GENOMIC DNA]</scope>
    <source>
        <strain evidence="4">Liverpool</strain>
    </source>
</reference>
<evidence type="ECO:0000313" key="4">
    <source>
        <dbReference type="Proteomes" id="UP000007494"/>
    </source>
</evidence>
<name>F0VBG2_NEOCL</name>
<protein>
    <submittedName>
        <fullName evidence="3">Arabinogalactan protein, putative</fullName>
    </submittedName>
</protein>
<dbReference type="SUPFAM" id="SSF50729">
    <property type="entry name" value="PH domain-like"/>
    <property type="match status" value="1"/>
</dbReference>
<dbReference type="VEuPathDB" id="ToxoDB:NCLIV_040210"/>
<reference evidence="2" key="2">
    <citation type="submission" date="2011-03" db="EMBL/GenBank/DDBJ databases">
        <title>Comparative genomics and transcriptomics of Neospora caninum and Toxoplasma gondii.</title>
        <authorList>
            <person name="Reid A.J."/>
            <person name="Sohal A."/>
            <person name="Harris D."/>
            <person name="Quail M."/>
            <person name="Sanders M."/>
            <person name="Berriman M."/>
            <person name="Wastling J.M."/>
            <person name="Pain A."/>
        </authorList>
    </citation>
    <scope>NUCLEOTIDE SEQUENCE</scope>
    <source>
        <strain evidence="2">Liverpool</strain>
    </source>
</reference>
<evidence type="ECO:0000256" key="1">
    <source>
        <dbReference type="SAM" id="MobiDB-lite"/>
    </source>
</evidence>
<feature type="compositionally biased region" description="Pro residues" evidence="1">
    <location>
        <begin position="219"/>
        <end position="228"/>
    </location>
</feature>
<dbReference type="Proteomes" id="UP000007494">
    <property type="component" value="Chromosome IX"/>
</dbReference>
<dbReference type="EMBL" id="LN714484">
    <property type="protein sequence ID" value="CEL68247.1"/>
    <property type="molecule type" value="Genomic_DNA"/>
</dbReference>
<feature type="compositionally biased region" description="Pro residues" evidence="1">
    <location>
        <begin position="285"/>
        <end position="299"/>
    </location>
</feature>
<keyword evidence="4" id="KW-1185">Reference proteome</keyword>
<evidence type="ECO:0000313" key="3">
    <source>
        <dbReference type="EMBL" id="CEL68247.1"/>
    </source>
</evidence>
<dbReference type="PANTHER" id="PTHR31606:SF1">
    <property type="entry name" value="WW DOMAIN BINDING PROTEIN 2, ISOFORM E"/>
    <property type="match status" value="1"/>
</dbReference>